<sequence length="210" mass="22882">MKRQEGAALIISLIILGVLTLIGVTSMQRSGLELKMVSSAHDRSVAFEGVETALLKIEEQLSSNPPPLASHYSNCSGVDCFNTECKNGLCFSGEYYPSQERAQCYISDPESKDQKDFWSDNELDVWATAGRHSTINIAGLNTPVKYIIEFLCFTNVGAELGTGFSTQGATATTSENENFKPLYRITAMASGNASRATVVLQSTYRIVKES</sequence>
<dbReference type="KEGG" id="marq:MARGE09_P0085"/>
<dbReference type="Pfam" id="PF14341">
    <property type="entry name" value="PilX_N"/>
    <property type="match status" value="1"/>
</dbReference>
<dbReference type="InterPro" id="IPR025205">
    <property type="entry name" value="PilX/PilW_C"/>
</dbReference>
<dbReference type="AlphaFoldDB" id="A0AAN1WE24"/>
<feature type="domain" description="PilX/PilW C-terminal" evidence="2">
    <location>
        <begin position="102"/>
        <end position="205"/>
    </location>
</feature>
<dbReference type="EMBL" id="AP023086">
    <property type="protein sequence ID" value="BCD95886.1"/>
    <property type="molecule type" value="Genomic_DNA"/>
</dbReference>
<feature type="transmembrane region" description="Helical" evidence="1">
    <location>
        <begin position="6"/>
        <end position="26"/>
    </location>
</feature>
<keyword evidence="1" id="KW-0472">Membrane</keyword>
<evidence type="ECO:0000256" key="1">
    <source>
        <dbReference type="SAM" id="Phobius"/>
    </source>
</evidence>
<dbReference type="Pfam" id="PF13681">
    <property type="entry name" value="PilX"/>
    <property type="match status" value="1"/>
</dbReference>
<keyword evidence="1" id="KW-1133">Transmembrane helix</keyword>
<protein>
    <submittedName>
        <fullName evidence="4">Type IV pilus assembly protein PilX</fullName>
    </submittedName>
</protein>
<evidence type="ECO:0000259" key="3">
    <source>
        <dbReference type="Pfam" id="PF14341"/>
    </source>
</evidence>
<dbReference type="RefSeq" id="WP_236985368.1">
    <property type="nucleotide sequence ID" value="NZ_AP023086.1"/>
</dbReference>
<feature type="domain" description="Type 4 fimbrial biogenesis protein PilX N-terminal" evidence="3">
    <location>
        <begin position="6"/>
        <end position="54"/>
    </location>
</feature>
<dbReference type="InterPro" id="IPR025746">
    <property type="entry name" value="PilX_N_dom"/>
</dbReference>
<name>A0AAN1WE24_9GAMM</name>
<proteinExistence type="predicted"/>
<evidence type="ECO:0000313" key="5">
    <source>
        <dbReference type="Proteomes" id="UP001320119"/>
    </source>
</evidence>
<keyword evidence="1" id="KW-0812">Transmembrane</keyword>
<evidence type="ECO:0000259" key="2">
    <source>
        <dbReference type="Pfam" id="PF13681"/>
    </source>
</evidence>
<dbReference type="Proteomes" id="UP001320119">
    <property type="component" value="Chromosome"/>
</dbReference>
<reference evidence="4 5" key="1">
    <citation type="journal article" date="2022" name="IScience">
        <title>An ultrasensitive nanofiber-based assay for enzymatic hydrolysis and deep-sea microbial degradation of cellulose.</title>
        <authorList>
            <person name="Tsudome M."/>
            <person name="Tachioka M."/>
            <person name="Miyazaki M."/>
            <person name="Uchimura K."/>
            <person name="Tsuda M."/>
            <person name="Takaki Y."/>
            <person name="Deguchi S."/>
        </authorList>
    </citation>
    <scope>NUCLEOTIDE SEQUENCE [LARGE SCALE GENOMIC DNA]</scope>
    <source>
        <strain evidence="4 5">GE09</strain>
    </source>
</reference>
<gene>
    <name evidence="4" type="ORF">MARGE09_P0085</name>
</gene>
<keyword evidence="5" id="KW-1185">Reference proteome</keyword>
<evidence type="ECO:0000313" key="4">
    <source>
        <dbReference type="EMBL" id="BCD95886.1"/>
    </source>
</evidence>
<organism evidence="4 5">
    <name type="scientific">Marinagarivorans cellulosilyticus</name>
    <dbReference type="NCBI Taxonomy" id="2721545"/>
    <lineage>
        <taxon>Bacteria</taxon>
        <taxon>Pseudomonadati</taxon>
        <taxon>Pseudomonadota</taxon>
        <taxon>Gammaproteobacteria</taxon>
        <taxon>Cellvibrionales</taxon>
        <taxon>Cellvibrionaceae</taxon>
        <taxon>Marinagarivorans</taxon>
    </lineage>
</organism>
<accession>A0AAN1WE24</accession>